<sequence>MRSAVIIGALVGGVALATYPIIIRPYLDPKPWREKQRIGRDGVDVEKIQPGGMKVWTDPFERKKDN</sequence>
<evidence type="ECO:0000313" key="1">
    <source>
        <dbReference type="EMBL" id="CEK48710.1"/>
    </source>
</evidence>
<dbReference type="AlphaFoldDB" id="A0A0B6XZJ4"/>
<reference evidence="1" key="1">
    <citation type="submission" date="2014-12" db="EMBL/GenBank/DDBJ databases">
        <title>Insight into the proteome of Arion vulgaris.</title>
        <authorList>
            <person name="Aradska J."/>
            <person name="Bulat T."/>
            <person name="Smidak R."/>
            <person name="Sarate P."/>
            <person name="Gangsoo J."/>
            <person name="Sialana F."/>
            <person name="Bilban M."/>
            <person name="Lubec G."/>
        </authorList>
    </citation>
    <scope>NUCLEOTIDE SEQUENCE</scope>
    <source>
        <tissue evidence="1">Skin</tissue>
    </source>
</reference>
<organism evidence="1">
    <name type="scientific">Arion vulgaris</name>
    <dbReference type="NCBI Taxonomy" id="1028688"/>
    <lineage>
        <taxon>Eukaryota</taxon>
        <taxon>Metazoa</taxon>
        <taxon>Spiralia</taxon>
        <taxon>Lophotrochozoa</taxon>
        <taxon>Mollusca</taxon>
        <taxon>Gastropoda</taxon>
        <taxon>Heterobranchia</taxon>
        <taxon>Euthyneura</taxon>
        <taxon>Panpulmonata</taxon>
        <taxon>Eupulmonata</taxon>
        <taxon>Stylommatophora</taxon>
        <taxon>Helicina</taxon>
        <taxon>Arionoidea</taxon>
        <taxon>Arionidae</taxon>
        <taxon>Arion</taxon>
    </lineage>
</organism>
<gene>
    <name evidence="1" type="primary">ORF4921</name>
</gene>
<name>A0A0B6XZJ4_9EUPU</name>
<proteinExistence type="predicted"/>
<dbReference type="GO" id="GO:0033617">
    <property type="term" value="P:mitochondrial respiratory chain complex IV assembly"/>
    <property type="evidence" value="ECO:0007669"/>
    <property type="project" value="InterPro"/>
</dbReference>
<dbReference type="Pfam" id="PF15061">
    <property type="entry name" value="MITRAC7_Phoenixin"/>
    <property type="match status" value="1"/>
</dbReference>
<dbReference type="InterPro" id="IPR027917">
    <property type="entry name" value="MITRAC7/Phoenixin"/>
</dbReference>
<accession>A0A0B6XZJ4</accession>
<dbReference type="PANTHER" id="PTHR34923">
    <property type="entry name" value="SMALL INTEGRAL MEMBRANE PROTEIN 20"/>
    <property type="match status" value="1"/>
</dbReference>
<evidence type="ECO:0008006" key="2">
    <source>
        <dbReference type="Google" id="ProtNLM"/>
    </source>
</evidence>
<dbReference type="EMBL" id="HACG01001845">
    <property type="protein sequence ID" value="CEK48710.1"/>
    <property type="molecule type" value="Transcribed_RNA"/>
</dbReference>
<protein>
    <recommendedName>
        <fullName evidence="2">Small integral membrane protein 20</fullName>
    </recommendedName>
</protein>
<dbReference type="GO" id="GO:0005743">
    <property type="term" value="C:mitochondrial inner membrane"/>
    <property type="evidence" value="ECO:0007669"/>
    <property type="project" value="TreeGrafter"/>
</dbReference>
<dbReference type="PANTHER" id="PTHR34923:SF1">
    <property type="entry name" value="SMALL INTEGRAL MEMBRANE PROTEIN 20"/>
    <property type="match status" value="1"/>
</dbReference>